<evidence type="ECO:0000256" key="2">
    <source>
        <dbReference type="ARBA" id="ARBA00022692"/>
    </source>
</evidence>
<feature type="transmembrane region" description="Helical" evidence="6">
    <location>
        <begin position="126"/>
        <end position="143"/>
    </location>
</feature>
<dbReference type="GO" id="GO:0015648">
    <property type="term" value="F:lipid-linked peptidoglycan transporter activity"/>
    <property type="evidence" value="ECO:0007669"/>
    <property type="project" value="TreeGrafter"/>
</dbReference>
<keyword evidence="4 6" id="KW-1133">Transmembrane helix</keyword>
<dbReference type="GO" id="GO:0008360">
    <property type="term" value="P:regulation of cell shape"/>
    <property type="evidence" value="ECO:0007669"/>
    <property type="project" value="UniProtKB-KW"/>
</dbReference>
<dbReference type="STRING" id="1131731.BAZO_06289"/>
<dbReference type="Pfam" id="PF01098">
    <property type="entry name" value="FTSW_RODA_SPOVE"/>
    <property type="match status" value="1"/>
</dbReference>
<dbReference type="PATRIC" id="fig|1131731.3.peg.1316"/>
<accession>K6CAG0</accession>
<reference evidence="7 8" key="1">
    <citation type="journal article" date="2012" name="Front. Microbiol.">
        <title>Redundancy and modularity in membrane-associated dissimilatory nitrate reduction in Bacillus.</title>
        <authorList>
            <person name="Heylen K."/>
            <person name="Keltjens J."/>
        </authorList>
    </citation>
    <scope>NUCLEOTIDE SEQUENCE [LARGE SCALE GENOMIC DNA]</scope>
    <source>
        <strain evidence="7 8">LMG 9581</strain>
    </source>
</reference>
<dbReference type="RefSeq" id="WP_003330477.1">
    <property type="nucleotide sequence ID" value="NZ_AJLR01000042.1"/>
</dbReference>
<comment type="caution">
    <text evidence="7">The sequence shown here is derived from an EMBL/GenBank/DDBJ whole genome shotgun (WGS) entry which is preliminary data.</text>
</comment>
<evidence type="ECO:0000256" key="1">
    <source>
        <dbReference type="ARBA" id="ARBA00004141"/>
    </source>
</evidence>
<organism evidence="7 8">
    <name type="scientific">Schinkia azotoformans LMG 9581</name>
    <dbReference type="NCBI Taxonomy" id="1131731"/>
    <lineage>
        <taxon>Bacteria</taxon>
        <taxon>Bacillati</taxon>
        <taxon>Bacillota</taxon>
        <taxon>Bacilli</taxon>
        <taxon>Bacillales</taxon>
        <taxon>Bacillaceae</taxon>
        <taxon>Calidifontibacillus/Schinkia group</taxon>
        <taxon>Schinkia</taxon>
    </lineage>
</organism>
<name>K6CAG0_SCHAZ</name>
<keyword evidence="3" id="KW-0133">Cell shape</keyword>
<evidence type="ECO:0000256" key="5">
    <source>
        <dbReference type="ARBA" id="ARBA00023136"/>
    </source>
</evidence>
<dbReference type="GO" id="GO:0032153">
    <property type="term" value="C:cell division site"/>
    <property type="evidence" value="ECO:0007669"/>
    <property type="project" value="TreeGrafter"/>
</dbReference>
<dbReference type="InterPro" id="IPR001182">
    <property type="entry name" value="FtsW/RodA"/>
</dbReference>
<feature type="transmembrane region" description="Helical" evidence="6">
    <location>
        <begin position="44"/>
        <end position="63"/>
    </location>
</feature>
<sequence length="144" mass="16642">MNSEIIWYRRLDSVILFILISFFILSLVFIYSSQQTGQYGTQNFAMKQGINYMIGFLILIFVAKLDIDQIERITWPSYIALFFIIVVLNYSPKSIAYPVLGAKRWFMIPYVGSIQPSLFVYQQPDTGMVLLYFIAIGSMLYLSG</sequence>
<evidence type="ECO:0000256" key="3">
    <source>
        <dbReference type="ARBA" id="ARBA00022960"/>
    </source>
</evidence>
<comment type="subcellular location">
    <subcellularLocation>
        <location evidence="1">Membrane</location>
        <topology evidence="1">Multi-pass membrane protein</topology>
    </subcellularLocation>
</comment>
<keyword evidence="2 6" id="KW-0812">Transmembrane</keyword>
<dbReference type="EMBL" id="AJLR01000042">
    <property type="protein sequence ID" value="EKN68100.1"/>
    <property type="molecule type" value="Genomic_DNA"/>
</dbReference>
<evidence type="ECO:0000313" key="7">
    <source>
        <dbReference type="EMBL" id="EKN68100.1"/>
    </source>
</evidence>
<dbReference type="Proteomes" id="UP000006315">
    <property type="component" value="Unassembled WGS sequence"/>
</dbReference>
<evidence type="ECO:0000256" key="6">
    <source>
        <dbReference type="SAM" id="Phobius"/>
    </source>
</evidence>
<gene>
    <name evidence="7" type="ORF">BAZO_06289</name>
</gene>
<evidence type="ECO:0000313" key="8">
    <source>
        <dbReference type="Proteomes" id="UP000006315"/>
    </source>
</evidence>
<dbReference type="AlphaFoldDB" id="K6CAG0"/>
<evidence type="ECO:0000256" key="4">
    <source>
        <dbReference type="ARBA" id="ARBA00022989"/>
    </source>
</evidence>
<dbReference type="PANTHER" id="PTHR30474">
    <property type="entry name" value="CELL CYCLE PROTEIN"/>
    <property type="match status" value="1"/>
</dbReference>
<proteinExistence type="predicted"/>
<dbReference type="PANTHER" id="PTHR30474:SF1">
    <property type="entry name" value="PEPTIDOGLYCAN GLYCOSYLTRANSFERASE MRDB"/>
    <property type="match status" value="1"/>
</dbReference>
<keyword evidence="5 6" id="KW-0472">Membrane</keyword>
<feature type="transmembrane region" description="Helical" evidence="6">
    <location>
        <begin position="12"/>
        <end position="32"/>
    </location>
</feature>
<keyword evidence="8" id="KW-1185">Reference proteome</keyword>
<dbReference type="GO" id="GO:0051301">
    <property type="term" value="P:cell division"/>
    <property type="evidence" value="ECO:0007669"/>
    <property type="project" value="InterPro"/>
</dbReference>
<dbReference type="GO" id="GO:0005886">
    <property type="term" value="C:plasma membrane"/>
    <property type="evidence" value="ECO:0007669"/>
    <property type="project" value="TreeGrafter"/>
</dbReference>
<feature type="transmembrane region" description="Helical" evidence="6">
    <location>
        <begin position="75"/>
        <end position="91"/>
    </location>
</feature>
<protein>
    <submittedName>
        <fullName evidence="7">Cell cycle protein</fullName>
    </submittedName>
</protein>